<name>A0AAE1I017_9NEOP</name>
<proteinExistence type="predicted"/>
<dbReference type="Pfam" id="PF10551">
    <property type="entry name" value="MULE"/>
    <property type="match status" value="1"/>
</dbReference>
<evidence type="ECO:0000313" key="4">
    <source>
        <dbReference type="Proteomes" id="UP001219518"/>
    </source>
</evidence>
<dbReference type="EMBL" id="JAHWGI010001416">
    <property type="protein sequence ID" value="KAK3931037.1"/>
    <property type="molecule type" value="Genomic_DNA"/>
</dbReference>
<evidence type="ECO:0000256" key="1">
    <source>
        <dbReference type="SAM" id="MobiDB-lite"/>
    </source>
</evidence>
<feature type="domain" description="MULE transposase" evidence="2">
    <location>
        <begin position="150"/>
        <end position="257"/>
    </location>
</feature>
<dbReference type="PANTHER" id="PTHR47160">
    <property type="entry name" value="PUTATIVE-RELATED"/>
    <property type="match status" value="1"/>
</dbReference>
<dbReference type="InterPro" id="IPR018289">
    <property type="entry name" value="MULE_transposase_dom"/>
</dbReference>
<protein>
    <submittedName>
        <fullName evidence="3">GPI ethanolamine phosphate transferase 1</fullName>
    </submittedName>
</protein>
<evidence type="ECO:0000259" key="2">
    <source>
        <dbReference type="Pfam" id="PF10551"/>
    </source>
</evidence>
<gene>
    <name evidence="3" type="ORF">KUF71_024949</name>
</gene>
<dbReference type="PANTHER" id="PTHR47160:SF10">
    <property type="entry name" value="MULE TRANSPOSASE DOMAIN-CONTAINING PROTEIN"/>
    <property type="match status" value="1"/>
</dbReference>
<sequence length="455" mass="51490">VADPNVARVLNRKTEGKHGHAPNQELVGAERLKARIKRKAVEHPEVTPAQLLRTELPGVSSGIISQMPERENLKKAIRTARLKDMPNNPLSLGELGEISARYQSTLGGEPFLLHDTRDEDDDEEGGDEEERLLVFGTRRNVERLLKCTEWFVDGTFKTAAHLFLQLFTILGLVRSPPVKVGEAERKTALPLVYALMTSKQQVHYSKVLDVVKSAATRFRVPLLFPTSVMADFEVAILNAVKAMIPDSIVRACFFHLGQSMYRKVAAVGLQKAYNDPEDRSVKNAVHSLLALAFVPLDDVVDTFIALDRSLPAALREVSQYFDETYVRGPRARRQRRGVAQRPRYDPALWNTYDATLRDEHRTNNLSEGWHNRFQGVIGKNHPSIYAALGEIQKEQADTETMLHELTLGRRVKAAPKKKWLDQQRRVKAVVSEYGVYKDEDRVLDYLRTLGHLFTL</sequence>
<dbReference type="GO" id="GO:0016740">
    <property type="term" value="F:transferase activity"/>
    <property type="evidence" value="ECO:0007669"/>
    <property type="project" value="UniProtKB-KW"/>
</dbReference>
<organism evidence="3 4">
    <name type="scientific">Frankliniella fusca</name>
    <dbReference type="NCBI Taxonomy" id="407009"/>
    <lineage>
        <taxon>Eukaryota</taxon>
        <taxon>Metazoa</taxon>
        <taxon>Ecdysozoa</taxon>
        <taxon>Arthropoda</taxon>
        <taxon>Hexapoda</taxon>
        <taxon>Insecta</taxon>
        <taxon>Pterygota</taxon>
        <taxon>Neoptera</taxon>
        <taxon>Paraneoptera</taxon>
        <taxon>Thysanoptera</taxon>
        <taxon>Terebrantia</taxon>
        <taxon>Thripoidea</taxon>
        <taxon>Thripidae</taxon>
        <taxon>Frankliniella</taxon>
    </lineage>
</organism>
<keyword evidence="4" id="KW-1185">Reference proteome</keyword>
<dbReference type="AlphaFoldDB" id="A0AAE1I017"/>
<accession>A0AAE1I017</accession>
<keyword evidence="3" id="KW-0808">Transferase</keyword>
<reference evidence="3" key="1">
    <citation type="submission" date="2021-07" db="EMBL/GenBank/DDBJ databases">
        <authorList>
            <person name="Catto M.A."/>
            <person name="Jacobson A."/>
            <person name="Kennedy G."/>
            <person name="Labadie P."/>
            <person name="Hunt B.G."/>
            <person name="Srinivasan R."/>
        </authorList>
    </citation>
    <scope>NUCLEOTIDE SEQUENCE</scope>
    <source>
        <strain evidence="3">PL_HMW_Pooled</strain>
        <tissue evidence="3">Head</tissue>
    </source>
</reference>
<comment type="caution">
    <text evidence="3">The sequence shown here is derived from an EMBL/GenBank/DDBJ whole genome shotgun (WGS) entry which is preliminary data.</text>
</comment>
<feature type="region of interest" description="Disordered" evidence="1">
    <location>
        <begin position="1"/>
        <end position="24"/>
    </location>
</feature>
<evidence type="ECO:0000313" key="3">
    <source>
        <dbReference type="EMBL" id="KAK3931037.1"/>
    </source>
</evidence>
<feature type="non-terminal residue" evidence="3">
    <location>
        <position position="455"/>
    </location>
</feature>
<dbReference type="Proteomes" id="UP001219518">
    <property type="component" value="Unassembled WGS sequence"/>
</dbReference>
<reference evidence="3" key="2">
    <citation type="journal article" date="2023" name="BMC Genomics">
        <title>Pest status, molecular evolution, and epigenetic factors derived from the genome assembly of Frankliniella fusca, a thysanopteran phytovirus vector.</title>
        <authorList>
            <person name="Catto M.A."/>
            <person name="Labadie P.E."/>
            <person name="Jacobson A.L."/>
            <person name="Kennedy G.G."/>
            <person name="Srinivasan R."/>
            <person name="Hunt B.G."/>
        </authorList>
    </citation>
    <scope>NUCLEOTIDE SEQUENCE</scope>
    <source>
        <strain evidence="3">PL_HMW_Pooled</strain>
    </source>
</reference>